<evidence type="ECO:0000256" key="1">
    <source>
        <dbReference type="HAMAP-Rule" id="MF_02215"/>
    </source>
</evidence>
<comment type="pathway">
    <text evidence="1">Cofactor biosynthesis; ubiquinone biosynthesis.</text>
</comment>
<dbReference type="Pfam" id="PF02036">
    <property type="entry name" value="SCP2"/>
    <property type="match status" value="1"/>
</dbReference>
<dbReference type="RefSeq" id="WP_289827831.1">
    <property type="nucleotide sequence ID" value="NZ_JAUEDK010000001.1"/>
</dbReference>
<dbReference type="EMBL" id="JAUEDK010000001">
    <property type="protein sequence ID" value="MDN0073312.1"/>
    <property type="molecule type" value="Genomic_DNA"/>
</dbReference>
<dbReference type="PANTHER" id="PTHR38693">
    <property type="entry name" value="UBIQUINONE BIOSYNTHESIS PROTEIN UBIJ"/>
    <property type="match status" value="1"/>
</dbReference>
<gene>
    <name evidence="1" type="primary">ubiJ</name>
    <name evidence="3" type="ORF">QU481_00160</name>
</gene>
<comment type="caution">
    <text evidence="3">The sequence shown here is derived from an EMBL/GenBank/DDBJ whole genome shotgun (WGS) entry which is preliminary data.</text>
</comment>
<comment type="similarity">
    <text evidence="1">Belongs to the UbiJ family.</text>
</comment>
<evidence type="ECO:0000259" key="2">
    <source>
        <dbReference type="Pfam" id="PF02036"/>
    </source>
</evidence>
<dbReference type="PANTHER" id="PTHR38693:SF1">
    <property type="entry name" value="UBIQUINONE BIOSYNTHESIS ACCESSORY FACTOR UBIJ"/>
    <property type="match status" value="1"/>
</dbReference>
<dbReference type="InterPro" id="IPR038989">
    <property type="entry name" value="UbiJ"/>
</dbReference>
<comment type="subcellular location">
    <subcellularLocation>
        <location evidence="1">Cytoplasm</location>
    </subcellularLocation>
</comment>
<reference evidence="3" key="1">
    <citation type="submission" date="2023-06" db="EMBL/GenBank/DDBJ databases">
        <authorList>
            <person name="Zhang S."/>
        </authorList>
    </citation>
    <scope>NUCLEOTIDE SEQUENCE</scope>
    <source>
        <strain evidence="3">SG2303</strain>
    </source>
</reference>
<dbReference type="HAMAP" id="MF_02215">
    <property type="entry name" value="UbiJ"/>
    <property type="match status" value="1"/>
</dbReference>
<keyword evidence="1" id="KW-0831">Ubiquinone biosynthesis</keyword>
<name>A0ABT7XHQ2_9NEIS</name>
<comment type="function">
    <text evidence="1">Required for ubiquinone (coenzyme Q) biosynthesis. Binds hydrophobic ubiquinone biosynthetic intermediates via its SCP2 domain and is essential for the stability of the Ubi complex. May constitute a docking platform where Ubi enzymes assemble and access their SCP2-bound polyprenyl substrates.</text>
</comment>
<sequence>MLSLALINHLLNQRPVAREELARHAGRRIAFTLPPVTVRGVLTEQGWLADSDGEAEAGVTVSHGAVLTALSGRDPDLTAVKLSGDTELATTVARVFGQLKWDAGEDLSRLVGDVAANRVERFVRSALGIKGEIGGRLLESWIEHLREEAPLLARKHDVAHFVADVDALRDDVERLDKRLERLADALARRAAS</sequence>
<keyword evidence="1" id="KW-0963">Cytoplasm</keyword>
<protein>
    <recommendedName>
        <fullName evidence="1">Ubiquinone biosynthesis accessory factor UbiJ</fullName>
    </recommendedName>
</protein>
<dbReference type="InterPro" id="IPR003033">
    <property type="entry name" value="SCP2_sterol-bd_dom"/>
</dbReference>
<proteinExistence type="inferred from homology"/>
<keyword evidence="4" id="KW-1185">Reference proteome</keyword>
<organism evidence="3 4">
    <name type="scientific">Crenobacter oryzisoli</name>
    <dbReference type="NCBI Taxonomy" id="3056844"/>
    <lineage>
        <taxon>Bacteria</taxon>
        <taxon>Pseudomonadati</taxon>
        <taxon>Pseudomonadota</taxon>
        <taxon>Betaproteobacteria</taxon>
        <taxon>Neisseriales</taxon>
        <taxon>Neisseriaceae</taxon>
        <taxon>Crenobacter</taxon>
    </lineage>
</organism>
<evidence type="ECO:0000313" key="4">
    <source>
        <dbReference type="Proteomes" id="UP001168540"/>
    </source>
</evidence>
<evidence type="ECO:0000313" key="3">
    <source>
        <dbReference type="EMBL" id="MDN0073312.1"/>
    </source>
</evidence>
<feature type="domain" description="SCP2" evidence="2">
    <location>
        <begin position="7"/>
        <end position="96"/>
    </location>
</feature>
<dbReference type="Proteomes" id="UP001168540">
    <property type="component" value="Unassembled WGS sequence"/>
</dbReference>
<accession>A0ABT7XHQ2</accession>